<evidence type="ECO:0000256" key="2">
    <source>
        <dbReference type="ARBA" id="ARBA00023125"/>
    </source>
</evidence>
<protein>
    <submittedName>
        <fullName evidence="6">TetR/AcrR family transcriptional regulator</fullName>
    </submittedName>
</protein>
<evidence type="ECO:0000313" key="6">
    <source>
        <dbReference type="EMBL" id="MER6429117.1"/>
    </source>
</evidence>
<gene>
    <name evidence="6" type="ORF">ABT272_15390</name>
</gene>
<proteinExistence type="predicted"/>
<keyword evidence="7" id="KW-1185">Reference proteome</keyword>
<dbReference type="PANTHER" id="PTHR30055:SF234">
    <property type="entry name" value="HTH-TYPE TRANSCRIPTIONAL REGULATOR BETI"/>
    <property type="match status" value="1"/>
</dbReference>
<dbReference type="PROSITE" id="PS50977">
    <property type="entry name" value="HTH_TETR_2"/>
    <property type="match status" value="1"/>
</dbReference>
<dbReference type="PRINTS" id="PR00455">
    <property type="entry name" value="HTHTETR"/>
</dbReference>
<dbReference type="SUPFAM" id="SSF48498">
    <property type="entry name" value="Tetracyclin repressor-like, C-terminal domain"/>
    <property type="match status" value="1"/>
</dbReference>
<dbReference type="InterPro" id="IPR036271">
    <property type="entry name" value="Tet_transcr_reg_TetR-rel_C_sf"/>
</dbReference>
<keyword evidence="1" id="KW-0805">Transcription regulation</keyword>
<evidence type="ECO:0000259" key="5">
    <source>
        <dbReference type="PROSITE" id="PS50977"/>
    </source>
</evidence>
<comment type="caution">
    <text evidence="6">The sequence shown here is derived from an EMBL/GenBank/DDBJ whole genome shotgun (WGS) entry which is preliminary data.</text>
</comment>
<dbReference type="InterPro" id="IPR001647">
    <property type="entry name" value="HTH_TetR"/>
</dbReference>
<evidence type="ECO:0000256" key="3">
    <source>
        <dbReference type="ARBA" id="ARBA00023163"/>
    </source>
</evidence>
<evidence type="ECO:0000313" key="7">
    <source>
        <dbReference type="Proteomes" id="UP001470023"/>
    </source>
</evidence>
<dbReference type="Gene3D" id="1.10.357.10">
    <property type="entry name" value="Tetracycline Repressor, domain 2"/>
    <property type="match status" value="1"/>
</dbReference>
<dbReference type="InterPro" id="IPR050109">
    <property type="entry name" value="HTH-type_TetR-like_transc_reg"/>
</dbReference>
<dbReference type="Pfam" id="PF00440">
    <property type="entry name" value="TetR_N"/>
    <property type="match status" value="1"/>
</dbReference>
<dbReference type="InterPro" id="IPR009057">
    <property type="entry name" value="Homeodomain-like_sf"/>
</dbReference>
<accession>A0ABV1U5Y8</accession>
<keyword evidence="3" id="KW-0804">Transcription</keyword>
<dbReference type="EMBL" id="JBEPAZ010000011">
    <property type="protein sequence ID" value="MER6429117.1"/>
    <property type="molecule type" value="Genomic_DNA"/>
</dbReference>
<dbReference type="SUPFAM" id="SSF46689">
    <property type="entry name" value="Homeodomain-like"/>
    <property type="match status" value="1"/>
</dbReference>
<dbReference type="PANTHER" id="PTHR30055">
    <property type="entry name" value="HTH-TYPE TRANSCRIPTIONAL REGULATOR RUTR"/>
    <property type="match status" value="1"/>
</dbReference>
<keyword evidence="2 4" id="KW-0238">DNA-binding</keyword>
<reference evidence="6 7" key="1">
    <citation type="submission" date="2024-06" db="EMBL/GenBank/DDBJ databases">
        <title>The Natural Products Discovery Center: Release of the First 8490 Sequenced Strains for Exploring Actinobacteria Biosynthetic Diversity.</title>
        <authorList>
            <person name="Kalkreuter E."/>
            <person name="Kautsar S.A."/>
            <person name="Yang D."/>
            <person name="Bader C.D."/>
            <person name="Teijaro C.N."/>
            <person name="Fluegel L."/>
            <person name="Davis C.M."/>
            <person name="Simpson J.R."/>
            <person name="Lauterbach L."/>
            <person name="Steele A.D."/>
            <person name="Gui C."/>
            <person name="Meng S."/>
            <person name="Li G."/>
            <person name="Viehrig K."/>
            <person name="Ye F."/>
            <person name="Su P."/>
            <person name="Kiefer A.F."/>
            <person name="Nichols A."/>
            <person name="Cepeda A.J."/>
            <person name="Yan W."/>
            <person name="Fan B."/>
            <person name="Jiang Y."/>
            <person name="Adhikari A."/>
            <person name="Zheng C.-J."/>
            <person name="Schuster L."/>
            <person name="Cowan T.M."/>
            <person name="Smanski M.J."/>
            <person name="Chevrette M.G."/>
            <person name="De Carvalho L.P.S."/>
            <person name="Shen B."/>
        </authorList>
    </citation>
    <scope>NUCLEOTIDE SEQUENCE [LARGE SCALE GENOMIC DNA]</scope>
    <source>
        <strain evidence="6 7">NPDC001166</strain>
    </source>
</reference>
<name>A0ABV1U5Y8_9ACTN</name>
<evidence type="ECO:0000256" key="4">
    <source>
        <dbReference type="PROSITE-ProRule" id="PRU00335"/>
    </source>
</evidence>
<dbReference type="RefSeq" id="WP_158075354.1">
    <property type="nucleotide sequence ID" value="NZ_JBEPAB010000068.1"/>
</dbReference>
<organism evidence="6 7">
    <name type="scientific">Streptomyces sp. 900105245</name>
    <dbReference type="NCBI Taxonomy" id="3154379"/>
    <lineage>
        <taxon>Bacteria</taxon>
        <taxon>Bacillati</taxon>
        <taxon>Actinomycetota</taxon>
        <taxon>Actinomycetes</taxon>
        <taxon>Kitasatosporales</taxon>
        <taxon>Streptomycetaceae</taxon>
        <taxon>Streptomyces</taxon>
    </lineage>
</organism>
<feature type="domain" description="HTH tetR-type" evidence="5">
    <location>
        <begin position="8"/>
        <end position="68"/>
    </location>
</feature>
<feature type="DNA-binding region" description="H-T-H motif" evidence="4">
    <location>
        <begin position="31"/>
        <end position="50"/>
    </location>
</feature>
<dbReference type="Proteomes" id="UP001470023">
    <property type="component" value="Unassembled WGS sequence"/>
</dbReference>
<sequence length="209" mass="22356">MTQQERARRTRERVLTAAAEVFASQGYSRATLSSVADRIGMTKGALYGHFSSKRSLAGALIDESRQAWTSLRTEYDTPGADAGGVLEEVVVGFAGRLQSDVRLRAGVRLAADCPILARALSDILVEVHGALMELVRRAQRDSGFPAYSPRLVAHLVMIVMYGLLHAPPGRVEEDRAAGGESLWRLLFNALSGAGGPGPLRAEDDAVSGP</sequence>
<evidence type="ECO:0000256" key="1">
    <source>
        <dbReference type="ARBA" id="ARBA00023015"/>
    </source>
</evidence>